<feature type="region of interest" description="Disordered" evidence="1">
    <location>
        <begin position="1"/>
        <end position="35"/>
    </location>
</feature>
<evidence type="ECO:0000313" key="2">
    <source>
        <dbReference type="EMBL" id="MPC80949.1"/>
    </source>
</evidence>
<dbReference type="AlphaFoldDB" id="A0A5B7IGE7"/>
<proteinExistence type="predicted"/>
<comment type="caution">
    <text evidence="2">The sequence shown here is derived from an EMBL/GenBank/DDBJ whole genome shotgun (WGS) entry which is preliminary data.</text>
</comment>
<keyword evidence="3" id="KW-1185">Reference proteome</keyword>
<gene>
    <name evidence="2" type="ORF">E2C01_075547</name>
</gene>
<protein>
    <submittedName>
        <fullName evidence="2">Uncharacterized protein</fullName>
    </submittedName>
</protein>
<reference evidence="2 3" key="1">
    <citation type="submission" date="2019-05" db="EMBL/GenBank/DDBJ databases">
        <title>Another draft genome of Portunus trituberculatus and its Hox gene families provides insights of decapod evolution.</title>
        <authorList>
            <person name="Jeong J.-H."/>
            <person name="Song I."/>
            <person name="Kim S."/>
            <person name="Choi T."/>
            <person name="Kim D."/>
            <person name="Ryu S."/>
            <person name="Kim W."/>
        </authorList>
    </citation>
    <scope>NUCLEOTIDE SEQUENCE [LARGE SCALE GENOMIC DNA]</scope>
    <source>
        <tissue evidence="2">Muscle</tissue>
    </source>
</reference>
<dbReference type="EMBL" id="VSRR010055508">
    <property type="protein sequence ID" value="MPC80949.1"/>
    <property type="molecule type" value="Genomic_DNA"/>
</dbReference>
<feature type="compositionally biased region" description="Basic and acidic residues" evidence="1">
    <location>
        <begin position="8"/>
        <end position="18"/>
    </location>
</feature>
<organism evidence="2 3">
    <name type="scientific">Portunus trituberculatus</name>
    <name type="common">Swimming crab</name>
    <name type="synonym">Neptunus trituberculatus</name>
    <dbReference type="NCBI Taxonomy" id="210409"/>
    <lineage>
        <taxon>Eukaryota</taxon>
        <taxon>Metazoa</taxon>
        <taxon>Ecdysozoa</taxon>
        <taxon>Arthropoda</taxon>
        <taxon>Crustacea</taxon>
        <taxon>Multicrustacea</taxon>
        <taxon>Malacostraca</taxon>
        <taxon>Eumalacostraca</taxon>
        <taxon>Eucarida</taxon>
        <taxon>Decapoda</taxon>
        <taxon>Pleocyemata</taxon>
        <taxon>Brachyura</taxon>
        <taxon>Eubrachyura</taxon>
        <taxon>Portunoidea</taxon>
        <taxon>Portunidae</taxon>
        <taxon>Portuninae</taxon>
        <taxon>Portunus</taxon>
    </lineage>
</organism>
<dbReference type="Proteomes" id="UP000324222">
    <property type="component" value="Unassembled WGS sequence"/>
</dbReference>
<evidence type="ECO:0000256" key="1">
    <source>
        <dbReference type="SAM" id="MobiDB-lite"/>
    </source>
</evidence>
<accession>A0A5B7IGE7</accession>
<evidence type="ECO:0000313" key="3">
    <source>
        <dbReference type="Proteomes" id="UP000324222"/>
    </source>
</evidence>
<name>A0A5B7IGE7_PORTR</name>
<sequence length="35" mass="3689">MLAAPREAYCDHGEREQACRAPSGGSQARAIGLTD</sequence>